<dbReference type="InterPro" id="IPR016174">
    <property type="entry name" value="Di-haem_cyt_TM"/>
</dbReference>
<dbReference type="PANTHER" id="PTHR30529:SF1">
    <property type="entry name" value="CYTOCHROME B561 HOMOLOG 2"/>
    <property type="match status" value="1"/>
</dbReference>
<keyword evidence="9 13" id="KW-1133">Transmembrane helix</keyword>
<evidence type="ECO:0000256" key="8">
    <source>
        <dbReference type="ARBA" id="ARBA00022982"/>
    </source>
</evidence>
<feature type="transmembrane region" description="Helical" evidence="13">
    <location>
        <begin position="142"/>
        <end position="162"/>
    </location>
</feature>
<evidence type="ECO:0000256" key="6">
    <source>
        <dbReference type="ARBA" id="ARBA00022692"/>
    </source>
</evidence>
<evidence type="ECO:0000256" key="7">
    <source>
        <dbReference type="ARBA" id="ARBA00022723"/>
    </source>
</evidence>
<evidence type="ECO:0000256" key="5">
    <source>
        <dbReference type="ARBA" id="ARBA00022617"/>
    </source>
</evidence>
<name>A0ABV2N276_9HYPH</name>
<keyword evidence="5" id="KW-0349">Heme</keyword>
<keyword evidence="4" id="KW-1003">Cell membrane</keyword>
<evidence type="ECO:0000256" key="4">
    <source>
        <dbReference type="ARBA" id="ARBA00022475"/>
    </source>
</evidence>
<protein>
    <submittedName>
        <fullName evidence="15">Cytochrome b561</fullName>
    </submittedName>
</protein>
<evidence type="ECO:0000313" key="15">
    <source>
        <dbReference type="EMBL" id="MET3793151.1"/>
    </source>
</evidence>
<dbReference type="InterPro" id="IPR052168">
    <property type="entry name" value="Cytochrome_b561_oxidase"/>
</dbReference>
<feature type="transmembrane region" description="Helical" evidence="13">
    <location>
        <begin position="80"/>
        <end position="102"/>
    </location>
</feature>
<evidence type="ECO:0000259" key="14">
    <source>
        <dbReference type="Pfam" id="PF01292"/>
    </source>
</evidence>
<dbReference type="Proteomes" id="UP001549076">
    <property type="component" value="Unassembled WGS sequence"/>
</dbReference>
<keyword evidence="10" id="KW-0408">Iron</keyword>
<evidence type="ECO:0000256" key="9">
    <source>
        <dbReference type="ARBA" id="ARBA00022989"/>
    </source>
</evidence>
<keyword evidence="7" id="KW-0479">Metal-binding</keyword>
<dbReference type="Pfam" id="PF01292">
    <property type="entry name" value="Ni_hydr_CYTB"/>
    <property type="match status" value="1"/>
</dbReference>
<dbReference type="SUPFAM" id="SSF81342">
    <property type="entry name" value="Transmembrane di-heme cytochromes"/>
    <property type="match status" value="1"/>
</dbReference>
<dbReference type="InterPro" id="IPR011577">
    <property type="entry name" value="Cyt_b561_bac/Ni-Hgenase"/>
</dbReference>
<dbReference type="PANTHER" id="PTHR30529">
    <property type="entry name" value="CYTOCHROME B561"/>
    <property type="match status" value="1"/>
</dbReference>
<evidence type="ECO:0000256" key="3">
    <source>
        <dbReference type="ARBA" id="ARBA00022448"/>
    </source>
</evidence>
<dbReference type="EMBL" id="JBEPML010000012">
    <property type="protein sequence ID" value="MET3793151.1"/>
    <property type="molecule type" value="Genomic_DNA"/>
</dbReference>
<comment type="subcellular location">
    <subcellularLocation>
        <location evidence="2">Cell membrane</location>
        <topology evidence="2">Multi-pass membrane protein</topology>
    </subcellularLocation>
</comment>
<feature type="transmembrane region" description="Helical" evidence="13">
    <location>
        <begin position="9"/>
        <end position="28"/>
    </location>
</feature>
<keyword evidence="3" id="KW-0813">Transport</keyword>
<evidence type="ECO:0000256" key="12">
    <source>
        <dbReference type="ARBA" id="ARBA00037975"/>
    </source>
</evidence>
<organism evidence="15 16">
    <name type="scientific">Aquamicrobium terrae</name>
    <dbReference type="NCBI Taxonomy" id="1324945"/>
    <lineage>
        <taxon>Bacteria</taxon>
        <taxon>Pseudomonadati</taxon>
        <taxon>Pseudomonadota</taxon>
        <taxon>Alphaproteobacteria</taxon>
        <taxon>Hyphomicrobiales</taxon>
        <taxon>Phyllobacteriaceae</taxon>
        <taxon>Aquamicrobium</taxon>
    </lineage>
</organism>
<keyword evidence="8" id="KW-0249">Electron transport</keyword>
<comment type="caution">
    <text evidence="15">The sequence shown here is derived from an EMBL/GenBank/DDBJ whole genome shotgun (WGS) entry which is preliminary data.</text>
</comment>
<evidence type="ECO:0000313" key="16">
    <source>
        <dbReference type="Proteomes" id="UP001549076"/>
    </source>
</evidence>
<keyword evidence="16" id="KW-1185">Reference proteome</keyword>
<evidence type="ECO:0000256" key="2">
    <source>
        <dbReference type="ARBA" id="ARBA00004651"/>
    </source>
</evidence>
<comment type="similarity">
    <text evidence="12">Belongs to the cytochrome b561 family.</text>
</comment>
<evidence type="ECO:0000256" key="11">
    <source>
        <dbReference type="ARBA" id="ARBA00023136"/>
    </source>
</evidence>
<reference evidence="15 16" key="1">
    <citation type="submission" date="2024-06" db="EMBL/GenBank/DDBJ databases">
        <title>Genomic Encyclopedia of Type Strains, Phase IV (KMG-IV): sequencing the most valuable type-strain genomes for metagenomic binning, comparative biology and taxonomic classification.</title>
        <authorList>
            <person name="Goeker M."/>
        </authorList>
    </citation>
    <scope>NUCLEOTIDE SEQUENCE [LARGE SCALE GENOMIC DNA]</scope>
    <source>
        <strain evidence="15 16">DSM 27865</strain>
    </source>
</reference>
<proteinExistence type="inferred from homology"/>
<evidence type="ECO:0000256" key="10">
    <source>
        <dbReference type="ARBA" id="ARBA00023004"/>
    </source>
</evidence>
<evidence type="ECO:0000256" key="13">
    <source>
        <dbReference type="SAM" id="Phobius"/>
    </source>
</evidence>
<feature type="transmembrane region" description="Helical" evidence="13">
    <location>
        <begin position="40"/>
        <end position="60"/>
    </location>
</feature>
<keyword evidence="6 13" id="KW-0812">Transmembrane</keyword>
<sequence length="181" mass="19647">MTFGTTARLLHWIMAVLVIAMFVAGNVMTMEVDRPLQDLLFVFHKSTGVILLLLIALRIVWRLTHPAPPLPASVPKLQRIAAYATHLGLYVVIVVMTVSGYVRVTAGAFPIDILDVLGIPPLLEKNEALAETAKSIHATAKYTLAALVALHVGAAVYHGVLLKDGVFSRMWPPVKPARDPA</sequence>
<accession>A0ABV2N276</accession>
<dbReference type="Gene3D" id="1.20.950.20">
    <property type="entry name" value="Transmembrane di-heme cytochromes, Chain C"/>
    <property type="match status" value="1"/>
</dbReference>
<evidence type="ECO:0000256" key="1">
    <source>
        <dbReference type="ARBA" id="ARBA00001970"/>
    </source>
</evidence>
<comment type="cofactor">
    <cofactor evidence="1">
        <name>heme b</name>
        <dbReference type="ChEBI" id="CHEBI:60344"/>
    </cofactor>
</comment>
<gene>
    <name evidence="15" type="ORF">ABID37_003375</name>
</gene>
<keyword evidence="11 13" id="KW-0472">Membrane</keyword>
<feature type="domain" description="Cytochrome b561 bacterial/Ni-hydrogenase" evidence="14">
    <location>
        <begin position="3"/>
        <end position="172"/>
    </location>
</feature>
<dbReference type="RefSeq" id="WP_354196822.1">
    <property type="nucleotide sequence ID" value="NZ_JBEPML010000012.1"/>
</dbReference>